<feature type="region of interest" description="Disordered" evidence="1">
    <location>
        <begin position="762"/>
        <end position="782"/>
    </location>
</feature>
<evidence type="ECO:0000313" key="2">
    <source>
        <dbReference type="EMBL" id="BAZ03257.1"/>
    </source>
</evidence>
<sequence>MPELSNSSRTIQKATYVPLKMENTRRDVGNAVLKFGFVRQLALQMGEVDMVRSDTNIEDAFSLALDEDKSLWTILQAFEGSPLSSKLPSPSVFATVPHNTLIAFGNALAALRQQTVDNLQMPETAVSTLVSEPLSSDLISLPTTIRTEATNNLELGRALTLLNSSIISTKSFAANVTATPIGMLNLERLEMTPAGIERGELIATIPLAPGEQTAVVQKEWSVTSQEFTSIVTDSLDNYSETGVTENTELSQATNSQTTHSNQFNITSNTSGGIGFVTESIAASFGIQDQTSASAADSRKHAKNTTSKASARVKQSHKVTISTSTVSGSSETSTRMLKNTSTTDPIRIDYFSMMRKWHVGLYRYGLRLTYDIVIPEPGATLRKVFARLDELQKALGQSFVFSLYYSDINEGTYQDLASQYRAQVPPPPIPELVQTIGGQIPGLTNNDNDQSFHFNQLNFTVPEGYAITNVTMEIFLSNVDNTRPFYVFGSPVNTDLHPHEPSRTVNLNKFMQGLQGSQVITYFVQNAGAGAVTFTITQHLTAQAYEQWVATVWNALFNAAQTKYYTRQQALSNEIAALNDQIARVDTLTLRREENDEIMKGVLHWLLGPTFDFMPSEVTTLFNRNGNDLTHGIAFTSNDLGLTASSWITMMQYQEMVKFINEAIEWENVIYFPYSYFWDVPQSWDFIRTIRYPDATRQAFLRAGSARVVLTVRKGFEEAWMSFVELGDFGLLLPPGHPYLTIAQEIAAYDRTNYPGIPPANPNGGSLIGDGSSVATTSEDRLEPSTSPITLTVVSSVGFVVGYSVIIDSYASRVQETQTIVSVPDNTHITVTGLSHTHDGSETPFPLMQTGEKGLLIAEWFEYTPSSGTDIAVTSNLATIA</sequence>
<dbReference type="EMBL" id="AP018251">
    <property type="protein sequence ID" value="BAZ03257.1"/>
    <property type="molecule type" value="Genomic_DNA"/>
</dbReference>
<dbReference type="AlphaFoldDB" id="A0A1Z4NC09"/>
<protein>
    <submittedName>
        <fullName evidence="2">Uncharacterized protein</fullName>
    </submittedName>
</protein>
<geneLocation type="plasmid" evidence="3">
    <name>Plasmid3 dna</name>
</geneLocation>
<organism evidence="2 3">
    <name type="scientific">Tolypothrix tenuis PCC 7101</name>
    <dbReference type="NCBI Taxonomy" id="231146"/>
    <lineage>
        <taxon>Bacteria</taxon>
        <taxon>Bacillati</taxon>
        <taxon>Cyanobacteriota</taxon>
        <taxon>Cyanophyceae</taxon>
        <taxon>Nostocales</taxon>
        <taxon>Tolypothrichaceae</taxon>
        <taxon>Tolypothrix</taxon>
    </lineage>
</organism>
<proteinExistence type="predicted"/>
<keyword evidence="3" id="KW-1185">Reference proteome</keyword>
<dbReference type="KEGG" id="ttq:NIES37_72700"/>
<reference evidence="2 3" key="1">
    <citation type="submission" date="2017-06" db="EMBL/GenBank/DDBJ databases">
        <title>Genome sequencing of cyanobaciteial culture collection at National Institute for Environmental Studies (NIES).</title>
        <authorList>
            <person name="Hirose Y."/>
            <person name="Shimura Y."/>
            <person name="Fujisawa T."/>
            <person name="Nakamura Y."/>
            <person name="Kawachi M."/>
        </authorList>
    </citation>
    <scope>NUCLEOTIDE SEQUENCE [LARGE SCALE GENOMIC DNA]</scope>
    <source>
        <strain evidence="2 3">NIES-37</strain>
        <plasmid evidence="3">Plasmid3 dna</plasmid>
    </source>
</reference>
<keyword evidence="2" id="KW-0614">Plasmid</keyword>
<dbReference type="Proteomes" id="UP000218785">
    <property type="component" value="Plasmid plasmid3"/>
</dbReference>
<gene>
    <name evidence="2" type="ORF">NIES37_72700</name>
</gene>
<dbReference type="RefSeq" id="WP_096585473.1">
    <property type="nucleotide sequence ID" value="NZ_CAWNJS010000004.1"/>
</dbReference>
<evidence type="ECO:0000313" key="3">
    <source>
        <dbReference type="Proteomes" id="UP000218785"/>
    </source>
</evidence>
<accession>A0A1Z4NC09</accession>
<name>A0A1Z4NC09_9CYAN</name>
<evidence type="ECO:0000256" key="1">
    <source>
        <dbReference type="SAM" id="MobiDB-lite"/>
    </source>
</evidence>